<protein>
    <submittedName>
        <fullName evidence="6">LysR family transcriptional regulator</fullName>
    </submittedName>
</protein>
<sequence>MKHATFRQLKVFESVARHLSYSRAAEELYLTQPAVSIQVRKLEEHAGQPLFEQFGKKVFLTPAGAELLQISRSIIQQFEAAEIAMAQFSGVSGGKLNVGVISAGDYFFPRLLVDFVGRHQGVQLNFTVHNREGLLSHIAENLTDLAVMVRPPTDLDTVNEPFAPHPYVIVAPPAHPLVGRSRIEVGEVMRHPFIVRERGSDTWKSMQEGFGGDLSGLNVAMEIRSTETIKQAVMAGMGLSFLSAHTITRELQSRSLRVLDVQGFPLMLHWYVVHRYAKRLPPVAQAFKDFLISDGASLIRQIVPLEEG</sequence>
<evidence type="ECO:0000256" key="1">
    <source>
        <dbReference type="ARBA" id="ARBA00009437"/>
    </source>
</evidence>
<keyword evidence="4" id="KW-0804">Transcription</keyword>
<comment type="caution">
    <text evidence="6">The sequence shown here is derived from an EMBL/GenBank/DDBJ whole genome shotgun (WGS) entry which is preliminary data.</text>
</comment>
<evidence type="ECO:0000256" key="2">
    <source>
        <dbReference type="ARBA" id="ARBA00023015"/>
    </source>
</evidence>
<accession>A0A848FCE9</accession>
<dbReference type="SUPFAM" id="SSF53850">
    <property type="entry name" value="Periplasmic binding protein-like II"/>
    <property type="match status" value="1"/>
</dbReference>
<dbReference type="RefSeq" id="WP_169162784.1">
    <property type="nucleotide sequence ID" value="NZ_JABBFW010000023.1"/>
</dbReference>
<dbReference type="PANTHER" id="PTHR30126">
    <property type="entry name" value="HTH-TYPE TRANSCRIPTIONAL REGULATOR"/>
    <property type="match status" value="1"/>
</dbReference>
<dbReference type="InterPro" id="IPR005119">
    <property type="entry name" value="LysR_subst-bd"/>
</dbReference>
<evidence type="ECO:0000256" key="4">
    <source>
        <dbReference type="ARBA" id="ARBA00023163"/>
    </source>
</evidence>
<dbReference type="AlphaFoldDB" id="A0A848FCE9"/>
<dbReference type="GO" id="GO:0000976">
    <property type="term" value="F:transcription cis-regulatory region binding"/>
    <property type="evidence" value="ECO:0007669"/>
    <property type="project" value="TreeGrafter"/>
</dbReference>
<keyword evidence="2" id="KW-0805">Transcription regulation</keyword>
<dbReference type="InterPro" id="IPR036390">
    <property type="entry name" value="WH_DNA-bd_sf"/>
</dbReference>
<gene>
    <name evidence="6" type="ORF">HHL10_23220</name>
</gene>
<dbReference type="PRINTS" id="PR00039">
    <property type="entry name" value="HTHLYSR"/>
</dbReference>
<proteinExistence type="inferred from homology"/>
<dbReference type="CDD" id="cd08419">
    <property type="entry name" value="PBP2_CbbR_RubisCO_like"/>
    <property type="match status" value="1"/>
</dbReference>
<dbReference type="InterPro" id="IPR000847">
    <property type="entry name" value="LysR_HTH_N"/>
</dbReference>
<evidence type="ECO:0000259" key="5">
    <source>
        <dbReference type="PROSITE" id="PS50931"/>
    </source>
</evidence>
<dbReference type="SUPFAM" id="SSF46785">
    <property type="entry name" value="Winged helix' DNA-binding domain"/>
    <property type="match status" value="1"/>
</dbReference>
<dbReference type="EMBL" id="JABBFW010000023">
    <property type="protein sequence ID" value="NML17887.1"/>
    <property type="molecule type" value="Genomic_DNA"/>
</dbReference>
<dbReference type="Gene3D" id="1.10.10.10">
    <property type="entry name" value="Winged helix-like DNA-binding domain superfamily/Winged helix DNA-binding domain"/>
    <property type="match status" value="1"/>
</dbReference>
<dbReference type="Gene3D" id="3.40.190.290">
    <property type="match status" value="1"/>
</dbReference>
<evidence type="ECO:0000313" key="6">
    <source>
        <dbReference type="EMBL" id="NML17887.1"/>
    </source>
</evidence>
<name>A0A848FCE9_9BURK</name>
<evidence type="ECO:0000256" key="3">
    <source>
        <dbReference type="ARBA" id="ARBA00023125"/>
    </source>
</evidence>
<feature type="domain" description="HTH lysR-type" evidence="5">
    <location>
        <begin position="1"/>
        <end position="61"/>
    </location>
</feature>
<keyword evidence="3" id="KW-0238">DNA-binding</keyword>
<evidence type="ECO:0000313" key="7">
    <source>
        <dbReference type="Proteomes" id="UP000574067"/>
    </source>
</evidence>
<keyword evidence="7" id="KW-1185">Reference proteome</keyword>
<reference evidence="6 7" key="1">
    <citation type="submission" date="2020-04" db="EMBL/GenBank/DDBJ databases">
        <title>Azohydromonas sp. isolated from soil.</title>
        <authorList>
            <person name="Dahal R.H."/>
        </authorList>
    </citation>
    <scope>NUCLEOTIDE SEQUENCE [LARGE SCALE GENOMIC DNA]</scope>
    <source>
        <strain evidence="6 7">G-1-1-14</strain>
    </source>
</reference>
<dbReference type="PANTHER" id="PTHR30126:SF5">
    <property type="entry name" value="HTH-TYPE TRANSCRIPTIONAL ACTIVATOR CMPR"/>
    <property type="match status" value="1"/>
</dbReference>
<dbReference type="GO" id="GO:0003700">
    <property type="term" value="F:DNA-binding transcription factor activity"/>
    <property type="evidence" value="ECO:0007669"/>
    <property type="project" value="InterPro"/>
</dbReference>
<organism evidence="6 7">
    <name type="scientific">Azohydromonas caseinilytica</name>
    <dbReference type="NCBI Taxonomy" id="2728836"/>
    <lineage>
        <taxon>Bacteria</taxon>
        <taxon>Pseudomonadati</taxon>
        <taxon>Pseudomonadota</taxon>
        <taxon>Betaproteobacteria</taxon>
        <taxon>Burkholderiales</taxon>
        <taxon>Sphaerotilaceae</taxon>
        <taxon>Azohydromonas</taxon>
    </lineage>
</organism>
<dbReference type="Pfam" id="PF00126">
    <property type="entry name" value="HTH_1"/>
    <property type="match status" value="1"/>
</dbReference>
<dbReference type="Proteomes" id="UP000574067">
    <property type="component" value="Unassembled WGS sequence"/>
</dbReference>
<dbReference type="Pfam" id="PF03466">
    <property type="entry name" value="LysR_substrate"/>
    <property type="match status" value="1"/>
</dbReference>
<dbReference type="InterPro" id="IPR036388">
    <property type="entry name" value="WH-like_DNA-bd_sf"/>
</dbReference>
<comment type="similarity">
    <text evidence="1">Belongs to the LysR transcriptional regulatory family.</text>
</comment>
<dbReference type="FunFam" id="1.10.10.10:FF:000001">
    <property type="entry name" value="LysR family transcriptional regulator"/>
    <property type="match status" value="1"/>
</dbReference>
<dbReference type="PROSITE" id="PS50931">
    <property type="entry name" value="HTH_LYSR"/>
    <property type="match status" value="1"/>
</dbReference>